<evidence type="ECO:0000313" key="2">
    <source>
        <dbReference type="Proteomes" id="UP000298111"/>
    </source>
</evidence>
<reference evidence="1 2" key="1">
    <citation type="submission" date="2018-10" db="EMBL/GenBank/DDBJ databases">
        <title>Isolation of pseudouridimycin from Streptomyces albus DSM 40763.</title>
        <authorList>
            <person name="Rosenqvist P."/>
            <person name="Metsae-Ketelae M."/>
            <person name="Virta P."/>
        </authorList>
    </citation>
    <scope>NUCLEOTIDE SEQUENCE [LARGE SCALE GENOMIC DNA]</scope>
    <source>
        <strain evidence="1 2">DSM 40763</strain>
    </source>
</reference>
<accession>A0A6C1CGS4</accession>
<dbReference type="Gene3D" id="1.10.150.240">
    <property type="entry name" value="Putative phosphatase, domain 2"/>
    <property type="match status" value="1"/>
</dbReference>
<dbReference type="PANTHER" id="PTHR18901">
    <property type="entry name" value="2-DEOXYGLUCOSE-6-PHOSPHATE PHOSPHATASE 2"/>
    <property type="match status" value="1"/>
</dbReference>
<dbReference type="Gene3D" id="3.40.50.1000">
    <property type="entry name" value="HAD superfamily/HAD-like"/>
    <property type="match status" value="1"/>
</dbReference>
<dbReference type="EMBL" id="RCIY01000095">
    <property type="protein sequence ID" value="TGG77397.1"/>
    <property type="molecule type" value="Genomic_DNA"/>
</dbReference>
<dbReference type="NCBIfam" id="TIGR01509">
    <property type="entry name" value="HAD-SF-IA-v3"/>
    <property type="match status" value="1"/>
</dbReference>
<dbReference type="InterPro" id="IPR006439">
    <property type="entry name" value="HAD-SF_hydro_IA"/>
</dbReference>
<name>A0A6C1CGS4_9ACTN</name>
<protein>
    <submittedName>
        <fullName evidence="1">HAD family phosphatase</fullName>
    </submittedName>
</protein>
<gene>
    <name evidence="1" type="ORF">D8771_27610</name>
</gene>
<dbReference type="PANTHER" id="PTHR18901:SF38">
    <property type="entry name" value="PSEUDOURIDINE-5'-PHOSPHATASE"/>
    <property type="match status" value="1"/>
</dbReference>
<dbReference type="InterPro" id="IPR023214">
    <property type="entry name" value="HAD_sf"/>
</dbReference>
<dbReference type="CDD" id="cd07505">
    <property type="entry name" value="HAD_BPGM-like"/>
    <property type="match status" value="1"/>
</dbReference>
<dbReference type="SUPFAM" id="SSF56784">
    <property type="entry name" value="HAD-like"/>
    <property type="match status" value="1"/>
</dbReference>
<dbReference type="InterPro" id="IPR023198">
    <property type="entry name" value="PGP-like_dom2"/>
</dbReference>
<sequence length="203" mass="20853">MDGTLVDTERDWMATLAELLTAHGAAADDTALQPFAGLPLDDAATLVAERTGLPADSTADQLGEAFLARVRAGVTVQPGALPLLDGARALGIPVALVTASERVVADLVLDTLGHHRFTCSIAHGEAPHGKPHPAPYLTAARRLGVPPEDCVALEDTPTGAASALAAGCRVVAVPTVPGIQEGPRTFVVSSLTQVDLTRLPPAR</sequence>
<organism evidence="1 2">
    <name type="scientific">Streptomyces albus</name>
    <dbReference type="NCBI Taxonomy" id="1888"/>
    <lineage>
        <taxon>Bacteria</taxon>
        <taxon>Bacillati</taxon>
        <taxon>Actinomycetota</taxon>
        <taxon>Actinomycetes</taxon>
        <taxon>Kitasatosporales</taxon>
        <taxon>Streptomycetaceae</taxon>
        <taxon>Streptomyces</taxon>
    </lineage>
</organism>
<evidence type="ECO:0000313" key="1">
    <source>
        <dbReference type="EMBL" id="TGG77397.1"/>
    </source>
</evidence>
<dbReference type="AlphaFoldDB" id="A0A6C1CGS4"/>
<proteinExistence type="predicted"/>
<dbReference type="Proteomes" id="UP000298111">
    <property type="component" value="Unassembled WGS sequence"/>
</dbReference>
<comment type="caution">
    <text evidence="1">The sequence shown here is derived from an EMBL/GenBank/DDBJ whole genome shotgun (WGS) entry which is preliminary data.</text>
</comment>
<dbReference type="Pfam" id="PF00702">
    <property type="entry name" value="Hydrolase"/>
    <property type="match status" value="1"/>
</dbReference>
<dbReference type="InterPro" id="IPR036412">
    <property type="entry name" value="HAD-like_sf"/>
</dbReference>